<dbReference type="PANTHER" id="PTHR36985">
    <property type="entry name" value="TRANSLOCATION AND ASSEMBLY MODULE SUBUNIT TAMB"/>
    <property type="match status" value="1"/>
</dbReference>
<protein>
    <submittedName>
        <fullName evidence="6">Translocation and assembly module TamB</fullName>
    </submittedName>
</protein>
<organism evidence="6 7">
    <name type="scientific">Halopseudomonas xinjiangensis</name>
    <dbReference type="NCBI Taxonomy" id="487184"/>
    <lineage>
        <taxon>Bacteria</taxon>
        <taxon>Pseudomonadati</taxon>
        <taxon>Pseudomonadota</taxon>
        <taxon>Gammaproteobacteria</taxon>
        <taxon>Pseudomonadales</taxon>
        <taxon>Pseudomonadaceae</taxon>
        <taxon>Halopseudomonas</taxon>
    </lineage>
</organism>
<dbReference type="PANTHER" id="PTHR36985:SF1">
    <property type="entry name" value="TRANSLOCATION AND ASSEMBLY MODULE SUBUNIT TAMB"/>
    <property type="match status" value="1"/>
</dbReference>
<evidence type="ECO:0000256" key="4">
    <source>
        <dbReference type="ARBA" id="ARBA00023136"/>
    </source>
</evidence>
<keyword evidence="2" id="KW-0812">Transmembrane</keyword>
<dbReference type="RefSeq" id="WP_093392325.1">
    <property type="nucleotide sequence ID" value="NZ_LT629736.1"/>
</dbReference>
<evidence type="ECO:0000313" key="7">
    <source>
        <dbReference type="Proteomes" id="UP000243207"/>
    </source>
</evidence>
<dbReference type="GO" id="GO:0005886">
    <property type="term" value="C:plasma membrane"/>
    <property type="evidence" value="ECO:0007669"/>
    <property type="project" value="InterPro"/>
</dbReference>
<evidence type="ECO:0000313" key="6">
    <source>
        <dbReference type="EMBL" id="SDS27995.1"/>
    </source>
</evidence>
<gene>
    <name evidence="6" type="ORF">SAMN05216421_1233</name>
</gene>
<dbReference type="InterPro" id="IPR007452">
    <property type="entry name" value="TamB_C"/>
</dbReference>
<keyword evidence="4" id="KW-0472">Membrane</keyword>
<dbReference type="AlphaFoldDB" id="A0A1H1QXI2"/>
<proteinExistence type="predicted"/>
<accession>A0A1H1QXI2</accession>
<feature type="domain" description="Translocation and assembly module TamB C-terminal" evidence="5">
    <location>
        <begin position="916"/>
        <end position="1242"/>
    </location>
</feature>
<name>A0A1H1QXI2_9GAMM</name>
<comment type="subcellular location">
    <subcellularLocation>
        <location evidence="1">Membrane</location>
        <topology evidence="1">Single-pass membrane protein</topology>
    </subcellularLocation>
</comment>
<dbReference type="GO" id="GO:0009306">
    <property type="term" value="P:protein secretion"/>
    <property type="evidence" value="ECO:0007669"/>
    <property type="project" value="InterPro"/>
</dbReference>
<evidence type="ECO:0000256" key="3">
    <source>
        <dbReference type="ARBA" id="ARBA00022989"/>
    </source>
</evidence>
<dbReference type="GO" id="GO:0097347">
    <property type="term" value="C:TAM protein secretion complex"/>
    <property type="evidence" value="ECO:0007669"/>
    <property type="project" value="TreeGrafter"/>
</dbReference>
<evidence type="ECO:0000259" key="5">
    <source>
        <dbReference type="Pfam" id="PF04357"/>
    </source>
</evidence>
<reference evidence="7" key="1">
    <citation type="submission" date="2016-10" db="EMBL/GenBank/DDBJ databases">
        <authorList>
            <person name="Varghese N."/>
            <person name="Submissions S."/>
        </authorList>
    </citation>
    <scope>NUCLEOTIDE SEQUENCE [LARGE SCALE GENOMIC DNA]</scope>
    <source>
        <strain evidence="7">NRRL B-51270</strain>
    </source>
</reference>
<evidence type="ECO:0000256" key="2">
    <source>
        <dbReference type="ARBA" id="ARBA00022692"/>
    </source>
</evidence>
<dbReference type="Proteomes" id="UP000243207">
    <property type="component" value="Chromosome I"/>
</dbReference>
<dbReference type="STRING" id="487184.SAMN05216421_1233"/>
<evidence type="ECO:0000256" key="1">
    <source>
        <dbReference type="ARBA" id="ARBA00004167"/>
    </source>
</evidence>
<sequence length="1242" mass="134730">MIWFFVKVLLRGLLILALIPIVLGLLLTSEGVNAWLIERIEGLEPRLQLDHTGGTLWEGFQFDRIVWQDDGIHVVVRDVSSDWETRCLADRRLCIEHIDIGSIVVQTDPEAVVEEEEPADEGQPVSLPDINLPIAIQLDRLRVGSLTLNEQDPLLNEVVLVARMRGDQLTVIEFVGQGPDLSWSLDGELRTSGDWPLMVKADVDAPPVNDQPLSASLRLGGSLERLAIDLRTRGYVDGSLEGIVQPLEPDLPVNLEWRGEPFLVLDTLPETLTLEEWQINAEGNLDQGIDVRATATLPGQGGDVRLALDALVQQTRLPELTLRLSVADAPERHLSLDAVAEWAETPSADATLLMEVFPWQWLYPVETGELDINRLEADASLRGEEFRAELTTSLTGVAGQPADITLTAQGTPEQVTVSNLYISTPAGSARGQAVVGLAEELNWDAQLQLENLDPGVFVADLPGRLNGPVSSTGRITDDGPRFEADWNLEGTLREQPLKLSGELQSEEGTFTVSDLILRQGPNRITGQGAWGERIAADLDIDLSNLATLWPGLTGTLQGTVNATGDPSEPTLVLQLDGNELGYADMGLGELTANGTVTLSETLPMDLTLQANRIRTGETWLGNLTLDLDGDKARHALDLDLSGGQLQADTTIVGSLDEETWQGALTAGELAFEDMVWRLAEDAGIRYQLQPGRLTLEGHCWAHESGRLCFDGQQQLLPDRDIDLAMANFPLSSLEQWLPEDFAWLGELDADIDFSQRAGGQPVANIVVSSRDGVITVSNPEQTLDFNYSNLELTSELDAGQARNRLLLSGETLGDLDVQANVDDPAGEQRLSGSFSLDGFSLNFLQPFLPQVATLEAELQGQGELGGTLTEPAVNGEIVLEDGLIAGPELPVSFEDLDLRVGIDGQTADINGNWRSGANGEGSLTGQVTWAPELNLSLTLAGSALPVIVAPYADLIVSPDLRVSLQENRLRVRGKIAVPEGNITIRELPEQAVRVSPDEVIVGEDEETVEDELPLEIDARVQLVIGDQLRFSGFGLTGRLSGRIQVDEELTANGDLNILNGRFRRFGQRLTLRRAQILFAGPISQPFLNIEAVREVDDVTAGLRLTGRAEAPQSEVFSEPAMPQEQALSYLILGRPLGSDSGDNNMLGQAALALGMAGSGPVTQNIAESLGIQNFQLETEGSGTETQVVAAGYLTDRLSVRYGVGVFEPANQLALRYDLSKRLYLEAVSGLASSLDFFYRIDF</sequence>
<dbReference type="OrthoDB" id="5555605at2"/>
<dbReference type="EMBL" id="LT629736">
    <property type="protein sequence ID" value="SDS27995.1"/>
    <property type="molecule type" value="Genomic_DNA"/>
</dbReference>
<keyword evidence="7" id="KW-1185">Reference proteome</keyword>
<keyword evidence="3" id="KW-1133">Transmembrane helix</keyword>
<dbReference type="Pfam" id="PF04357">
    <property type="entry name" value="TamB"/>
    <property type="match status" value="1"/>
</dbReference>